<dbReference type="PROSITE" id="PS51289">
    <property type="entry name" value="GLG1_C_RICH"/>
    <property type="match status" value="1"/>
</dbReference>
<feature type="region of interest" description="Disordered" evidence="12">
    <location>
        <begin position="256"/>
        <end position="283"/>
    </location>
</feature>
<dbReference type="Ensembl" id="ENSMUST00000164283.8">
    <property type="protein sequence ID" value="ENSMUSP00000131659.2"/>
    <property type="gene ID" value="ENSMUSG00000003316.15"/>
</dbReference>
<keyword evidence="4 13" id="KW-0732">Signal</keyword>
<evidence type="ECO:0000256" key="9">
    <source>
        <dbReference type="ARBA" id="ARBA00023180"/>
    </source>
</evidence>
<organism evidence="14 16">
    <name type="scientific">Mus musculus</name>
    <name type="common">Mouse</name>
    <dbReference type="NCBI Taxonomy" id="10090"/>
    <lineage>
        <taxon>Eukaryota</taxon>
        <taxon>Metazoa</taxon>
        <taxon>Chordata</taxon>
        <taxon>Craniata</taxon>
        <taxon>Vertebrata</taxon>
        <taxon>Euteleostomi</taxon>
        <taxon>Mammalia</taxon>
        <taxon>Eutheria</taxon>
        <taxon>Euarchontoglires</taxon>
        <taxon>Glires</taxon>
        <taxon>Rodentia</taxon>
        <taxon>Myomorpha</taxon>
        <taxon>Muroidea</taxon>
        <taxon>Muridae</taxon>
        <taxon>Murinae</taxon>
        <taxon>Mus</taxon>
        <taxon>Mus</taxon>
    </lineage>
</organism>
<dbReference type="AGR" id="MGI:104967"/>
<dbReference type="Bgee" id="ENSMUSG00000003316">
    <property type="expression patterns" value="Expressed in secondary palatal shelf and 271 other cell types or tissues"/>
</dbReference>
<accession>E9PWD8</accession>
<dbReference type="AlphaFoldDB" id="E9PWD8"/>
<evidence type="ECO:0000256" key="5">
    <source>
        <dbReference type="ARBA" id="ARBA00022737"/>
    </source>
</evidence>
<keyword evidence="5" id="KW-0677">Repeat</keyword>
<protein>
    <recommendedName>
        <fullName evidence="2">Golgi apparatus protein 1</fullName>
    </recommendedName>
</protein>
<feature type="region of interest" description="Disordered" evidence="12">
    <location>
        <begin position="89"/>
        <end position="108"/>
    </location>
</feature>
<dbReference type="ProteomicsDB" id="353130"/>
<dbReference type="Antibodypedia" id="2273">
    <property type="antibodies" value="333 antibodies from 27 providers"/>
</dbReference>
<keyword evidence="6" id="KW-0730">Sialic acid</keyword>
<evidence type="ECO:0000313" key="15">
    <source>
        <dbReference type="MGI" id="MGI:104967"/>
    </source>
</evidence>
<feature type="compositionally biased region" description="Gly residues" evidence="12">
    <location>
        <begin position="30"/>
        <end position="53"/>
    </location>
</feature>
<dbReference type="InterPro" id="IPR017873">
    <property type="entry name" value="Cys-rich_GLG1_repeat_euk"/>
</dbReference>
<sequence length="302" mass="32772">MAVCGRVRGMFRLSAALPLLLLAAAGAQNGHGQGQGPGTNFGPFPGQGGGGSPAGQQPPQQPQLSQQQQQPPPQQQQQQQQQSLFAAGGLPARRGGAGPGGTGGGWKLAEEESCREDVTRVCPKHTWSNNLAVLECLQDVREPENEISSDCNHLLWNYKLNLTTDPKFESVAREVCKSTISEIKECAEEPVGKGYMVSCLVDHRGNITEYQCHQYITKMTAIIFSDYRLICGFMDDCKNDINLLKCGSIRLGEKDAHSQDMPTAQKSKEGGSHENVELKSRGSCTSEPWMLSWILPSRTSAS</sequence>
<evidence type="ECO:0000256" key="8">
    <source>
        <dbReference type="ARBA" id="ARBA00023136"/>
    </source>
</evidence>
<reference evidence="14" key="5">
    <citation type="submission" date="2025-09" db="UniProtKB">
        <authorList>
            <consortium name="Ensembl"/>
        </authorList>
    </citation>
    <scope>IDENTIFICATION</scope>
    <source>
        <strain evidence="14">C57BL/6J</strain>
    </source>
</reference>
<evidence type="ECO:0007829" key="18">
    <source>
        <dbReference type="ProteomicsDB" id="E9PWD8"/>
    </source>
</evidence>
<feature type="compositionally biased region" description="Low complexity" evidence="12">
    <location>
        <begin position="54"/>
        <end position="83"/>
    </location>
</feature>
<evidence type="ECO:0000256" key="12">
    <source>
        <dbReference type="SAM" id="MobiDB-lite"/>
    </source>
</evidence>
<reference evidence="14 16" key="1">
    <citation type="journal article" date="2009" name="PLoS Biol.">
        <title>Lineage-specific biology revealed by a finished genome assembly of the mouse.</title>
        <authorList>
            <consortium name="Mouse Genome Sequencing Consortium"/>
            <person name="Church D.M."/>
            <person name="Goodstadt L."/>
            <person name="Hillier L.W."/>
            <person name="Zody M.C."/>
            <person name="Goldstein S."/>
            <person name="She X."/>
            <person name="Bult C.J."/>
            <person name="Agarwala R."/>
            <person name="Cherry J.L."/>
            <person name="DiCuccio M."/>
            <person name="Hlavina W."/>
            <person name="Kapustin Y."/>
            <person name="Meric P."/>
            <person name="Maglott D."/>
            <person name="Birtle Z."/>
            <person name="Marques A.C."/>
            <person name="Graves T."/>
            <person name="Zhou S."/>
            <person name="Teague B."/>
            <person name="Potamousis K."/>
            <person name="Churas C."/>
            <person name="Place M."/>
            <person name="Herschleb J."/>
            <person name="Runnheim R."/>
            <person name="Forrest D."/>
            <person name="Amos-Landgraf J."/>
            <person name="Schwartz D.C."/>
            <person name="Cheng Z."/>
            <person name="Lindblad-Toh K."/>
            <person name="Eichler E.E."/>
            <person name="Ponting C.P."/>
        </authorList>
    </citation>
    <scope>NUCLEOTIDE SEQUENCE [LARGE SCALE GENOMIC DNA]</scope>
    <source>
        <strain evidence="14 16">C57BL/6J</strain>
    </source>
</reference>
<dbReference type="PeptideAtlas" id="E9PWD8"/>
<evidence type="ECO:0000256" key="2">
    <source>
        <dbReference type="ARBA" id="ARBA00018563"/>
    </source>
</evidence>
<dbReference type="MGI" id="MGI:104967">
    <property type="gene designation" value="Glg1"/>
</dbReference>
<feature type="chain" id="PRO_5003245438" description="Golgi apparatus protein 1" evidence="13">
    <location>
        <begin position="28"/>
        <end position="302"/>
    </location>
</feature>
<evidence type="ECO:0000256" key="4">
    <source>
        <dbReference type="ARBA" id="ARBA00022729"/>
    </source>
</evidence>
<dbReference type="GO" id="GO:0000139">
    <property type="term" value="C:Golgi membrane"/>
    <property type="evidence" value="ECO:0007669"/>
    <property type="project" value="InterPro"/>
</dbReference>
<feature type="signal peptide" evidence="13">
    <location>
        <begin position="1"/>
        <end position="27"/>
    </location>
</feature>
<evidence type="ECO:0000256" key="6">
    <source>
        <dbReference type="ARBA" id="ARBA00022981"/>
    </source>
</evidence>
<evidence type="ECO:0007829" key="19">
    <source>
        <dbReference type="PubMed" id="21183079"/>
    </source>
</evidence>
<dbReference type="InterPro" id="IPR001893">
    <property type="entry name" value="Cys-rich_GLG1_repeat"/>
</dbReference>
<reference evidence="14 16" key="3">
    <citation type="journal article" date="2011" name="PLoS Biol.">
        <title>Modernizing reference genome assemblies.</title>
        <authorList>
            <person name="Church D.M."/>
            <person name="Schneider V.A."/>
            <person name="Graves T."/>
            <person name="Auger K."/>
            <person name="Cunningham F."/>
            <person name="Bouk N."/>
            <person name="Chen H.C."/>
            <person name="Agarwala R."/>
            <person name="McLaren W.M."/>
            <person name="Ritchie G.R."/>
            <person name="Albracht D."/>
            <person name="Kremitzki M."/>
            <person name="Rock S."/>
            <person name="Kotkiewicz H."/>
            <person name="Kremitzki C."/>
            <person name="Wollam A."/>
            <person name="Trani L."/>
            <person name="Fulton L."/>
            <person name="Fulton R."/>
            <person name="Matthews L."/>
            <person name="Whitehead S."/>
            <person name="Chow W."/>
            <person name="Torrance J."/>
            <person name="Dunn M."/>
            <person name="Harden G."/>
            <person name="Threadgold G."/>
            <person name="Wood J."/>
            <person name="Collins J."/>
            <person name="Heath P."/>
            <person name="Griffiths G."/>
            <person name="Pelan S."/>
            <person name="Grafham D."/>
            <person name="Eichler E.E."/>
            <person name="Weinstock G."/>
            <person name="Mardis E.R."/>
            <person name="Wilson R.K."/>
            <person name="Howe K."/>
            <person name="Flicek P."/>
            <person name="Hubbard T."/>
        </authorList>
    </citation>
    <scope>NUCLEOTIDE SEQUENCE [LARGE SCALE GENOMIC DNA]</scope>
    <source>
        <strain evidence="14 16">C57BL/6J</strain>
    </source>
</reference>
<evidence type="ECO:0000256" key="10">
    <source>
        <dbReference type="ARBA" id="ARBA00024182"/>
    </source>
</evidence>
<name>E9PWD8_MOUSE</name>
<feature type="region of interest" description="Disordered" evidence="12">
    <location>
        <begin position="30"/>
        <end position="83"/>
    </location>
</feature>
<evidence type="ECO:0000313" key="14">
    <source>
        <dbReference type="Ensembl" id="ENSMUSP00000131659.2"/>
    </source>
</evidence>
<dbReference type="ExpressionAtlas" id="E9PWD8">
    <property type="expression patterns" value="baseline and differential"/>
</dbReference>
<evidence type="ECO:0000256" key="3">
    <source>
        <dbReference type="ARBA" id="ARBA00022692"/>
    </source>
</evidence>
<dbReference type="VEuPathDB" id="HostDB:ENSMUSG00000003316"/>
<feature type="repeat" description="Cys-rich GLG1" evidence="11">
    <location>
        <begin position="146"/>
        <end position="208"/>
    </location>
</feature>
<evidence type="ECO:0007829" key="17">
    <source>
        <dbReference type="PeptideAtlas" id="E9PWD8"/>
    </source>
</evidence>
<dbReference type="Pfam" id="PF00839">
    <property type="entry name" value="Cys_rich_FGFR"/>
    <property type="match status" value="2"/>
</dbReference>
<dbReference type="PANTHER" id="PTHR11884:SF1">
    <property type="entry name" value="GOLGI APPARATUS PROTEIN 1"/>
    <property type="match status" value="1"/>
</dbReference>
<feature type="compositionally biased region" description="Basic and acidic residues" evidence="12">
    <location>
        <begin position="266"/>
        <end position="280"/>
    </location>
</feature>
<evidence type="ECO:0000256" key="13">
    <source>
        <dbReference type="SAM" id="SignalP"/>
    </source>
</evidence>
<evidence type="ECO:0000256" key="1">
    <source>
        <dbReference type="ARBA" id="ARBA00004479"/>
    </source>
</evidence>
<reference evidence="14" key="4">
    <citation type="submission" date="2025-08" db="UniProtKB">
        <authorList>
            <consortium name="Ensembl"/>
        </authorList>
    </citation>
    <scope>IDENTIFICATION</scope>
    <source>
        <strain evidence="14">C57BL/6J</strain>
    </source>
</reference>
<dbReference type="HOGENOM" id="CLU_921213_0_0_1"/>
<comment type="subcellular location">
    <subcellularLocation>
        <location evidence="10">Golgi outpost</location>
    </subcellularLocation>
    <subcellularLocation>
        <location evidence="1">Membrane</location>
        <topology evidence="1">Single-pass type I membrane protein</topology>
    </subcellularLocation>
</comment>
<evidence type="ECO:0000313" key="16">
    <source>
        <dbReference type="Proteomes" id="UP000000589"/>
    </source>
</evidence>
<keyword evidence="8" id="KW-0472">Membrane</keyword>
<keyword evidence="17 18" id="KW-1267">Proteomics identification</keyword>
<evidence type="ECO:0000256" key="11">
    <source>
        <dbReference type="PROSITE-ProRule" id="PRU00622"/>
    </source>
</evidence>
<dbReference type="jPOST" id="E9PWD8"/>
<dbReference type="GeneTree" id="ENSGT00390000011262"/>
<dbReference type="Proteomes" id="UP000000589">
    <property type="component" value="Chromosome 8"/>
</dbReference>
<dbReference type="InterPro" id="IPR039728">
    <property type="entry name" value="GLG1"/>
</dbReference>
<dbReference type="PANTHER" id="PTHR11884">
    <property type="entry name" value="SELECTIN LIGAND RELATED"/>
    <property type="match status" value="1"/>
</dbReference>
<keyword evidence="7" id="KW-1133">Transmembrane helix</keyword>
<keyword evidence="16" id="KW-1185">Reference proteome</keyword>
<gene>
    <name evidence="14 15" type="primary">Glg1</name>
</gene>
<proteinExistence type="evidence at protein level"/>
<keyword evidence="3" id="KW-0812">Transmembrane</keyword>
<evidence type="ECO:0000256" key="7">
    <source>
        <dbReference type="ARBA" id="ARBA00022989"/>
    </source>
</evidence>
<feature type="compositionally biased region" description="Gly residues" evidence="12">
    <location>
        <begin position="95"/>
        <end position="106"/>
    </location>
</feature>
<dbReference type="SUPFAM" id="SSF81995">
    <property type="entry name" value="beta-sandwich domain of Sec23/24"/>
    <property type="match status" value="1"/>
</dbReference>
<keyword evidence="9" id="KW-0325">Glycoprotein</keyword>
<reference evidence="19" key="2">
    <citation type="journal article" date="2010" name="Cell">
        <title>A tissue-specific atlas of mouse protein phosphorylation and expression.</title>
        <authorList>
            <person name="Huttlin E.L."/>
            <person name="Jedrychowski M.P."/>
            <person name="Elias J.E."/>
            <person name="Goswami T."/>
            <person name="Rad R."/>
            <person name="Beausoleil S.A."/>
            <person name="Villen J."/>
            <person name="Haas W."/>
            <person name="Sowa M.E."/>
            <person name="Gygi S.P."/>
        </authorList>
    </citation>
    <scope>IDENTIFICATION BY MASS SPECTROMETRY [LARGE SCALE ANALYSIS]</scope>
</reference>